<evidence type="ECO:0000313" key="11">
    <source>
        <dbReference type="Proteomes" id="UP000316500"/>
    </source>
</evidence>
<evidence type="ECO:0000256" key="5">
    <source>
        <dbReference type="ARBA" id="ARBA00022989"/>
    </source>
</evidence>
<dbReference type="InterPro" id="IPR051393">
    <property type="entry name" value="ABC_transporter_permease"/>
</dbReference>
<evidence type="ECO:0000256" key="2">
    <source>
        <dbReference type="ARBA" id="ARBA00022448"/>
    </source>
</evidence>
<dbReference type="InterPro" id="IPR035906">
    <property type="entry name" value="MetI-like_sf"/>
</dbReference>
<proteinExistence type="inferred from homology"/>
<evidence type="ECO:0000256" key="7">
    <source>
        <dbReference type="RuleBase" id="RU363032"/>
    </source>
</evidence>
<keyword evidence="6 7" id="KW-0472">Membrane</keyword>
<feature type="domain" description="ABC transmembrane type-1" evidence="9">
    <location>
        <begin position="104"/>
        <end position="321"/>
    </location>
</feature>
<dbReference type="RefSeq" id="WP_144652939.1">
    <property type="nucleotide sequence ID" value="NZ_VNFK01000022.1"/>
</dbReference>
<keyword evidence="4 7" id="KW-0812">Transmembrane</keyword>
<feature type="transmembrane region" description="Helical" evidence="7">
    <location>
        <begin position="299"/>
        <end position="321"/>
    </location>
</feature>
<feature type="transmembrane region" description="Helical" evidence="7">
    <location>
        <begin position="108"/>
        <end position="129"/>
    </location>
</feature>
<dbReference type="SUPFAM" id="SSF161098">
    <property type="entry name" value="MetI-like"/>
    <property type="match status" value="1"/>
</dbReference>
<comment type="similarity">
    <text evidence="7">Belongs to the binding-protein-dependent transport system permease family.</text>
</comment>
<feature type="transmembrane region" description="Helical" evidence="7">
    <location>
        <begin position="188"/>
        <end position="212"/>
    </location>
</feature>
<comment type="subcellular location">
    <subcellularLocation>
        <location evidence="1 7">Cell membrane</location>
        <topology evidence="1 7">Multi-pass membrane protein</topology>
    </subcellularLocation>
</comment>
<evidence type="ECO:0000313" key="10">
    <source>
        <dbReference type="EMBL" id="TVU58729.1"/>
    </source>
</evidence>
<feature type="transmembrane region" description="Helical" evidence="7">
    <location>
        <begin position="233"/>
        <end position="255"/>
    </location>
</feature>
<sequence length="332" mass="35920">MSVGLKEPRAGKAALQNPDSRKPVTRKASAQGRQPGSSIDVQRKKLLVPFVGPAFVLYTVLFIVPALGAVWISLHKWAGSGPMKFVGLDNYGRIFRDPLFLSSFGNTLLLLFVVGAAIFILAFAMTLVLRDMAGKKVVRNVIFFPHLINALVFGVLAGFIFNPGGMVNSLLAPLGVTDPPKWLAQDNIFPLIMVTLVCTTTGYFTTILMAGVDRIPPYYYEDCALAGATAFQRLRYVILPLTWDVFGTCAVLWTISSVKIFEIVWVFGGSSGAGVPPTQSWTAAVYTYVNAFSGQSTPAYGAATASAVLSLALISVLVVLLRRAMRRDAVEF</sequence>
<dbReference type="PROSITE" id="PS50928">
    <property type="entry name" value="ABC_TM1"/>
    <property type="match status" value="1"/>
</dbReference>
<reference evidence="10 11" key="1">
    <citation type="submission" date="2019-07" db="EMBL/GenBank/DDBJ databases">
        <title>Diversity of Bacteria from Kongsfjorden, Arctic.</title>
        <authorList>
            <person name="Yu Y."/>
        </authorList>
    </citation>
    <scope>NUCLEOTIDE SEQUENCE [LARGE SCALE GENOMIC DNA]</scope>
    <source>
        <strain evidence="10 11">SM1928</strain>
    </source>
</reference>
<dbReference type="Pfam" id="PF00528">
    <property type="entry name" value="BPD_transp_1"/>
    <property type="match status" value="1"/>
</dbReference>
<dbReference type="Gene3D" id="1.10.3720.10">
    <property type="entry name" value="MetI-like"/>
    <property type="match status" value="1"/>
</dbReference>
<dbReference type="InterPro" id="IPR000515">
    <property type="entry name" value="MetI-like"/>
</dbReference>
<keyword evidence="2 7" id="KW-0813">Transport</keyword>
<organism evidence="10 11">
    <name type="scientific">Paenarthrobacter nitroguajacolicus</name>
    <name type="common">Arthrobacter nitroguajacolicus</name>
    <dbReference type="NCBI Taxonomy" id="211146"/>
    <lineage>
        <taxon>Bacteria</taxon>
        <taxon>Bacillati</taxon>
        <taxon>Actinomycetota</taxon>
        <taxon>Actinomycetes</taxon>
        <taxon>Micrococcales</taxon>
        <taxon>Micrococcaceae</taxon>
        <taxon>Paenarthrobacter</taxon>
    </lineage>
</organism>
<comment type="caution">
    <text evidence="10">The sequence shown here is derived from an EMBL/GenBank/DDBJ whole genome shotgun (WGS) entry which is preliminary data.</text>
</comment>
<dbReference type="GO" id="GO:0005886">
    <property type="term" value="C:plasma membrane"/>
    <property type="evidence" value="ECO:0007669"/>
    <property type="project" value="UniProtKB-SubCell"/>
</dbReference>
<feature type="transmembrane region" description="Helical" evidence="7">
    <location>
        <begin position="141"/>
        <end position="161"/>
    </location>
</feature>
<dbReference type="Proteomes" id="UP000316500">
    <property type="component" value="Unassembled WGS sequence"/>
</dbReference>
<keyword evidence="3" id="KW-1003">Cell membrane</keyword>
<evidence type="ECO:0000256" key="4">
    <source>
        <dbReference type="ARBA" id="ARBA00022692"/>
    </source>
</evidence>
<accession>A0A558GPC2</accession>
<gene>
    <name evidence="10" type="ORF">FQP90_20650</name>
</gene>
<name>A0A558GPC2_PAENT</name>
<evidence type="ECO:0000256" key="6">
    <source>
        <dbReference type="ARBA" id="ARBA00023136"/>
    </source>
</evidence>
<evidence type="ECO:0000256" key="8">
    <source>
        <dbReference type="SAM" id="MobiDB-lite"/>
    </source>
</evidence>
<keyword evidence="5 7" id="KW-1133">Transmembrane helix</keyword>
<dbReference type="PANTHER" id="PTHR30193:SF37">
    <property type="entry name" value="INNER MEMBRANE ABC TRANSPORTER PERMEASE PROTEIN YCJO"/>
    <property type="match status" value="1"/>
</dbReference>
<feature type="transmembrane region" description="Helical" evidence="7">
    <location>
        <begin position="46"/>
        <end position="74"/>
    </location>
</feature>
<dbReference type="CDD" id="cd06261">
    <property type="entry name" value="TM_PBP2"/>
    <property type="match status" value="1"/>
</dbReference>
<evidence type="ECO:0000256" key="3">
    <source>
        <dbReference type="ARBA" id="ARBA00022475"/>
    </source>
</evidence>
<feature type="compositionally biased region" description="Basic and acidic residues" evidence="8">
    <location>
        <begin position="1"/>
        <end position="10"/>
    </location>
</feature>
<dbReference type="PANTHER" id="PTHR30193">
    <property type="entry name" value="ABC TRANSPORTER PERMEASE PROTEIN"/>
    <property type="match status" value="1"/>
</dbReference>
<dbReference type="OrthoDB" id="34224at2"/>
<dbReference type="EMBL" id="VNFK01000022">
    <property type="protein sequence ID" value="TVU58729.1"/>
    <property type="molecule type" value="Genomic_DNA"/>
</dbReference>
<dbReference type="AlphaFoldDB" id="A0A558GPC2"/>
<evidence type="ECO:0000259" key="9">
    <source>
        <dbReference type="PROSITE" id="PS50928"/>
    </source>
</evidence>
<dbReference type="GO" id="GO:0055085">
    <property type="term" value="P:transmembrane transport"/>
    <property type="evidence" value="ECO:0007669"/>
    <property type="project" value="InterPro"/>
</dbReference>
<evidence type="ECO:0000256" key="1">
    <source>
        <dbReference type="ARBA" id="ARBA00004651"/>
    </source>
</evidence>
<feature type="region of interest" description="Disordered" evidence="8">
    <location>
        <begin position="1"/>
        <end position="37"/>
    </location>
</feature>
<protein>
    <submittedName>
        <fullName evidence="10">Sugar ABC transporter permease</fullName>
    </submittedName>
</protein>